<comment type="caution">
    <text evidence="2">The sequence shown here is derived from an EMBL/GenBank/DDBJ whole genome shotgun (WGS) entry which is preliminary data.</text>
</comment>
<reference evidence="3" key="1">
    <citation type="journal article" date="2019" name="Int. J. Syst. Evol. Microbiol.">
        <title>The Global Catalogue of Microorganisms (GCM) 10K type strain sequencing project: providing services to taxonomists for standard genome sequencing and annotation.</title>
        <authorList>
            <consortium name="The Broad Institute Genomics Platform"/>
            <consortium name="The Broad Institute Genome Sequencing Center for Infectious Disease"/>
            <person name="Wu L."/>
            <person name="Ma J."/>
        </authorList>
    </citation>
    <scope>NUCLEOTIDE SEQUENCE [LARGE SCALE GENOMIC DNA]</scope>
    <source>
        <strain evidence="3">CCM 8905</strain>
    </source>
</reference>
<protein>
    <recommendedName>
        <fullName evidence="4">Lipocalin-like domain-containing protein</fullName>
    </recommendedName>
</protein>
<proteinExistence type="predicted"/>
<keyword evidence="3" id="KW-1185">Reference proteome</keyword>
<evidence type="ECO:0000313" key="2">
    <source>
        <dbReference type="EMBL" id="MFC6205977.1"/>
    </source>
</evidence>
<organism evidence="2 3">
    <name type="scientific">Levilactobacillus tongjiangensis</name>
    <dbReference type="NCBI Taxonomy" id="2486023"/>
    <lineage>
        <taxon>Bacteria</taxon>
        <taxon>Bacillati</taxon>
        <taxon>Bacillota</taxon>
        <taxon>Bacilli</taxon>
        <taxon>Lactobacillales</taxon>
        <taxon>Lactobacillaceae</taxon>
        <taxon>Levilactobacillus</taxon>
    </lineage>
</organism>
<feature type="chain" id="PRO_5045457335" description="Lipocalin-like domain-containing protein" evidence="1">
    <location>
        <begin position="28"/>
        <end position="149"/>
    </location>
</feature>
<sequence>MKKFKLVLLLLLATLTLTVLSPTTASAARQAPTIPSALRGTWYLWNKKNHQRLKINRHSFRLSTYRRGKYKTVVAVNGNKWLSKTTSYLTFSAPSSKHGFWYLGQNSGGANLYLKRTTHKHHTAIARQINVVDNDVKTSAHIVYYTHKK</sequence>
<dbReference type="RefSeq" id="WP_125692725.1">
    <property type="nucleotide sequence ID" value="NZ_JBHSSK010000001.1"/>
</dbReference>
<accession>A0ABW1SPB8</accession>
<evidence type="ECO:0000313" key="3">
    <source>
        <dbReference type="Proteomes" id="UP001596254"/>
    </source>
</evidence>
<gene>
    <name evidence="2" type="ORF">ACFP1G_00435</name>
</gene>
<name>A0ABW1SPB8_9LACO</name>
<evidence type="ECO:0008006" key="4">
    <source>
        <dbReference type="Google" id="ProtNLM"/>
    </source>
</evidence>
<dbReference type="Proteomes" id="UP001596254">
    <property type="component" value="Unassembled WGS sequence"/>
</dbReference>
<dbReference type="EMBL" id="JBHSSK010000001">
    <property type="protein sequence ID" value="MFC6205977.1"/>
    <property type="molecule type" value="Genomic_DNA"/>
</dbReference>
<keyword evidence="1" id="KW-0732">Signal</keyword>
<evidence type="ECO:0000256" key="1">
    <source>
        <dbReference type="SAM" id="SignalP"/>
    </source>
</evidence>
<feature type="signal peptide" evidence="1">
    <location>
        <begin position="1"/>
        <end position="27"/>
    </location>
</feature>